<evidence type="ECO:0000256" key="1">
    <source>
        <dbReference type="ARBA" id="ARBA00023015"/>
    </source>
</evidence>
<gene>
    <name evidence="6" type="ORF">H8B09_22510</name>
</gene>
<dbReference type="Gene3D" id="3.30.450.20">
    <property type="entry name" value="PAS domain"/>
    <property type="match status" value="1"/>
</dbReference>
<keyword evidence="2" id="KW-0238">DNA-binding</keyword>
<dbReference type="InterPro" id="IPR020449">
    <property type="entry name" value="Tscrpt_reg_AraC-type_HTH"/>
</dbReference>
<feature type="transmembrane region" description="Helical" evidence="4">
    <location>
        <begin position="305"/>
        <end position="326"/>
    </location>
</feature>
<accession>A0ABR8N082</accession>
<evidence type="ECO:0000313" key="6">
    <source>
        <dbReference type="EMBL" id="MBD3921558.1"/>
    </source>
</evidence>
<dbReference type="PROSITE" id="PS00041">
    <property type="entry name" value="HTH_ARAC_FAMILY_1"/>
    <property type="match status" value="1"/>
</dbReference>
<sequence>MRLKHSEDNGKLFIRLLLSITLCIVVTLIVSSAILFTLFNRIALKQVYQSDLAALNQTSKEVVGMTDSAQSLSFQLYQNLNISKLMFYANPNIYDSVAAMRELSNYLSSMPFIKSIYVYNPNSRYVYLASNAKQSGLLAPSELADQDILKMLDDYQDYKPFTPIPRTIPIDVDSTERQAVYTYLCYDAIGLTDKVNSAIIVNIDAQWINRDIGSHVGQATNGKSFIIDNRGRLLSGDDLLVGQSGDEATTLIRRIVADADSGYFIGKSDGDKSLISYTKPDSLEWRYVRITPYRDVTRQVNGIRVLTIAVAAAILAAGLIASFILSRRLYMPIGRMASRMRTLETEKRNSLLTLRQDLLRNLVLGREALNPRPLRRRMDDLGIEFDFQNEYRMALLAIDRFQSFSDTSGPDARVYKYAIMNICYELASQSYKVETIDMDADGVLLLLGSSAAAPFDDVVLLESVLRHIQQAVLEHLRIGVTIAYTDVDNHTVHVHTMYKKVKEAAQHRLFAGYRSLIRASDVIIPMLKEYVYPVEKERRLIESVAAGKVEEAMQLIGCMVDETRSHSVQVARWLLSHLTMVLTNVLHSLQRSHAIVFERSPEHMLAVSDQPFETLQEAETAFQSLLEEVREKLAEKRSMRHEDLIKHIHQMIEEHYGDSNLSLNWIADKLDLSPSYVGRIYKQITLNALIDVINSVRMERSIELLEGTHYSVAEIAERIGYTNPSYFYRMFKKHYGVTPTDYRRRIAIDEGGAAAKG</sequence>
<keyword evidence="3" id="KW-0804">Transcription</keyword>
<dbReference type="SUPFAM" id="SSF46689">
    <property type="entry name" value="Homeodomain-like"/>
    <property type="match status" value="1"/>
</dbReference>
<dbReference type="RefSeq" id="WP_191205854.1">
    <property type="nucleotide sequence ID" value="NZ_JACXZA010000006.1"/>
</dbReference>
<dbReference type="InterPro" id="IPR018062">
    <property type="entry name" value="HTH_AraC-typ_CS"/>
</dbReference>
<dbReference type="Gene3D" id="1.10.10.60">
    <property type="entry name" value="Homeodomain-like"/>
    <property type="match status" value="2"/>
</dbReference>
<dbReference type="PRINTS" id="PR00032">
    <property type="entry name" value="HTHARAC"/>
</dbReference>
<name>A0ABR8N082_9BACL</name>
<organism evidence="6 7">
    <name type="scientific">Paenibacillus terricola</name>
    <dbReference type="NCBI Taxonomy" id="2763503"/>
    <lineage>
        <taxon>Bacteria</taxon>
        <taxon>Bacillati</taxon>
        <taxon>Bacillota</taxon>
        <taxon>Bacilli</taxon>
        <taxon>Bacillales</taxon>
        <taxon>Paenibacillaceae</taxon>
        <taxon>Paenibacillus</taxon>
    </lineage>
</organism>
<dbReference type="PANTHER" id="PTHR43280">
    <property type="entry name" value="ARAC-FAMILY TRANSCRIPTIONAL REGULATOR"/>
    <property type="match status" value="1"/>
</dbReference>
<dbReference type="PANTHER" id="PTHR43280:SF10">
    <property type="entry name" value="REGULATORY PROTEIN POCR"/>
    <property type="match status" value="1"/>
</dbReference>
<keyword evidence="7" id="KW-1185">Reference proteome</keyword>
<reference evidence="6 7" key="1">
    <citation type="submission" date="2020-09" db="EMBL/GenBank/DDBJ databases">
        <title>Paenibacillus sp. strain PR3 16S rRNA gene Genome sequencing and assembly.</title>
        <authorList>
            <person name="Kim J."/>
        </authorList>
    </citation>
    <scope>NUCLEOTIDE SEQUENCE [LARGE SCALE GENOMIC DNA]</scope>
    <source>
        <strain evidence="6 7">PR3</strain>
    </source>
</reference>
<evidence type="ECO:0000313" key="7">
    <source>
        <dbReference type="Proteomes" id="UP000609346"/>
    </source>
</evidence>
<keyword evidence="4" id="KW-1133">Transmembrane helix</keyword>
<proteinExistence type="predicted"/>
<keyword evidence="4" id="KW-0472">Membrane</keyword>
<protein>
    <submittedName>
        <fullName evidence="6">AraC family transcriptional regulator</fullName>
    </submittedName>
</protein>
<dbReference type="Pfam" id="PF12833">
    <property type="entry name" value="HTH_18"/>
    <property type="match status" value="1"/>
</dbReference>
<comment type="caution">
    <text evidence="6">The sequence shown here is derived from an EMBL/GenBank/DDBJ whole genome shotgun (WGS) entry which is preliminary data.</text>
</comment>
<dbReference type="PROSITE" id="PS01124">
    <property type="entry name" value="HTH_ARAC_FAMILY_2"/>
    <property type="match status" value="1"/>
</dbReference>
<feature type="transmembrane region" description="Helical" evidence="4">
    <location>
        <begin position="12"/>
        <end position="39"/>
    </location>
</feature>
<evidence type="ECO:0000259" key="5">
    <source>
        <dbReference type="PROSITE" id="PS01124"/>
    </source>
</evidence>
<dbReference type="InterPro" id="IPR018060">
    <property type="entry name" value="HTH_AraC"/>
</dbReference>
<evidence type="ECO:0000256" key="4">
    <source>
        <dbReference type="SAM" id="Phobius"/>
    </source>
</evidence>
<keyword evidence="4" id="KW-0812">Transmembrane</keyword>
<evidence type="ECO:0000256" key="2">
    <source>
        <dbReference type="ARBA" id="ARBA00023125"/>
    </source>
</evidence>
<dbReference type="Proteomes" id="UP000609346">
    <property type="component" value="Unassembled WGS sequence"/>
</dbReference>
<dbReference type="SMART" id="SM00342">
    <property type="entry name" value="HTH_ARAC"/>
    <property type="match status" value="1"/>
</dbReference>
<keyword evidence="1" id="KW-0805">Transcription regulation</keyword>
<dbReference type="InterPro" id="IPR009057">
    <property type="entry name" value="Homeodomain-like_sf"/>
</dbReference>
<feature type="domain" description="HTH araC/xylS-type" evidence="5">
    <location>
        <begin position="646"/>
        <end position="745"/>
    </location>
</feature>
<dbReference type="EMBL" id="JACXZA010000006">
    <property type="protein sequence ID" value="MBD3921558.1"/>
    <property type="molecule type" value="Genomic_DNA"/>
</dbReference>
<evidence type="ECO:0000256" key="3">
    <source>
        <dbReference type="ARBA" id="ARBA00023163"/>
    </source>
</evidence>